<feature type="coiled-coil region" evidence="2">
    <location>
        <begin position="262"/>
        <end position="303"/>
    </location>
</feature>
<evidence type="ECO:0000256" key="2">
    <source>
        <dbReference type="SAM" id="Coils"/>
    </source>
</evidence>
<protein>
    <submittedName>
        <fullName evidence="3">Integrase family protein</fullName>
    </submittedName>
</protein>
<dbReference type="SUPFAM" id="SSF56349">
    <property type="entry name" value="DNA breaking-rejoining enzymes"/>
    <property type="match status" value="1"/>
</dbReference>
<dbReference type="EMBL" id="LR134334">
    <property type="protein sequence ID" value="VEF74274.1"/>
    <property type="molecule type" value="Genomic_DNA"/>
</dbReference>
<keyword evidence="1" id="KW-0233">DNA recombination</keyword>
<dbReference type="GO" id="GO:0003677">
    <property type="term" value="F:DNA binding"/>
    <property type="evidence" value="ECO:0007669"/>
    <property type="project" value="InterPro"/>
</dbReference>
<proteinExistence type="predicted"/>
<dbReference type="InterPro" id="IPR011010">
    <property type="entry name" value="DNA_brk_join_enz"/>
</dbReference>
<name>A0AAX3FU43_9PSED</name>
<dbReference type="AlphaFoldDB" id="A0AAX3FU43"/>
<evidence type="ECO:0000313" key="4">
    <source>
        <dbReference type="Proteomes" id="UP000277437"/>
    </source>
</evidence>
<dbReference type="GO" id="GO:0006310">
    <property type="term" value="P:DNA recombination"/>
    <property type="evidence" value="ECO:0007669"/>
    <property type="project" value="UniProtKB-KW"/>
</dbReference>
<dbReference type="GO" id="GO:0015074">
    <property type="term" value="P:DNA integration"/>
    <property type="evidence" value="ECO:0007669"/>
    <property type="project" value="InterPro"/>
</dbReference>
<reference evidence="3 4" key="1">
    <citation type="submission" date="2018-12" db="EMBL/GenBank/DDBJ databases">
        <authorList>
            <consortium name="Pathogen Informatics"/>
        </authorList>
    </citation>
    <scope>NUCLEOTIDE SEQUENCE [LARGE SCALE GENOMIC DNA]</scope>
    <source>
        <strain evidence="3 4">NCTC7357</strain>
    </source>
</reference>
<gene>
    <name evidence="3" type="ORF">NCTC7357_02565</name>
</gene>
<dbReference type="Proteomes" id="UP000277437">
    <property type="component" value="Chromosome"/>
</dbReference>
<dbReference type="InterPro" id="IPR013762">
    <property type="entry name" value="Integrase-like_cat_sf"/>
</dbReference>
<accession>A0AAX3FU43</accession>
<evidence type="ECO:0000313" key="3">
    <source>
        <dbReference type="EMBL" id="VEF74274.1"/>
    </source>
</evidence>
<organism evidence="3 4">
    <name type="scientific">Pseudomonas chlororaphis</name>
    <dbReference type="NCBI Taxonomy" id="587753"/>
    <lineage>
        <taxon>Bacteria</taxon>
        <taxon>Pseudomonadati</taxon>
        <taxon>Pseudomonadota</taxon>
        <taxon>Gammaproteobacteria</taxon>
        <taxon>Pseudomonadales</taxon>
        <taxon>Pseudomonadaceae</taxon>
        <taxon>Pseudomonas</taxon>
    </lineage>
</organism>
<sequence>MQIHSSVRNLIGRYDCQIHSSLPEYFSRRRVDHRDKELFPLCFRRIGNASKHTTKYEASERDRQALESIFLDHPNPYIGQRNSLILEIANLTGFRRSSINSLLCSQFSDDLINTVEDDFILVSPAHQKYGYTLSFKVPILLAYRINHFINTFRKDLVHAIDTNISTTQDRIFLSTRTGKPLNNQTISEIFHDAIAKLKIKQTRVGIHSLRRKFTNDRITEEILTRAELGLDSSTTSIESSLSLQLGQTSPTSVRPYISRRQILEIEEARERRRQNMEFLRNENTSLRAELLRLRAEITLLKNDSRDL</sequence>
<keyword evidence="2" id="KW-0175">Coiled coil</keyword>
<evidence type="ECO:0000256" key="1">
    <source>
        <dbReference type="ARBA" id="ARBA00023172"/>
    </source>
</evidence>
<dbReference type="Gene3D" id="1.10.443.10">
    <property type="entry name" value="Intergrase catalytic core"/>
    <property type="match status" value="1"/>
</dbReference>